<dbReference type="AlphaFoldDB" id="A0A0A0BLA4"/>
<evidence type="ECO:0000256" key="3">
    <source>
        <dbReference type="ARBA" id="ARBA00022679"/>
    </source>
</evidence>
<dbReference type="GO" id="GO:0004659">
    <property type="term" value="F:prenyltransferase activity"/>
    <property type="evidence" value="ECO:0007669"/>
    <property type="project" value="InterPro"/>
</dbReference>
<evidence type="ECO:0000256" key="1">
    <source>
        <dbReference type="ARBA" id="ARBA00001946"/>
    </source>
</evidence>
<protein>
    <recommendedName>
        <fullName evidence="8">Geranylgeranyl pyrophosphate synthase</fullName>
    </recommendedName>
</protein>
<dbReference type="Pfam" id="PF00348">
    <property type="entry name" value="polyprenyl_synt"/>
    <property type="match status" value="1"/>
</dbReference>
<feature type="non-terminal residue" evidence="6">
    <location>
        <position position="129"/>
    </location>
</feature>
<dbReference type="Gene3D" id="1.10.600.10">
    <property type="entry name" value="Farnesyl Diphosphate Synthase"/>
    <property type="match status" value="1"/>
</dbReference>
<proteinExistence type="inferred from homology"/>
<keyword evidence="4" id="KW-0479">Metal-binding</keyword>
<evidence type="ECO:0000313" key="6">
    <source>
        <dbReference type="EMBL" id="KGM08477.1"/>
    </source>
</evidence>
<keyword evidence="5" id="KW-0460">Magnesium</keyword>
<gene>
    <name evidence="6" type="ORF">N869_07120</name>
</gene>
<dbReference type="PANTHER" id="PTHR12001:SF69">
    <property type="entry name" value="ALL TRANS-POLYPRENYL-DIPHOSPHATE SYNTHASE PDSS1"/>
    <property type="match status" value="1"/>
</dbReference>
<comment type="cofactor">
    <cofactor evidence="1">
        <name>Mg(2+)</name>
        <dbReference type="ChEBI" id="CHEBI:18420"/>
    </cofactor>
</comment>
<reference evidence="6 7" key="1">
    <citation type="submission" date="2013-08" db="EMBL/GenBank/DDBJ databases">
        <title>Genome sequencing of Cellulomonas bogoriensis 69B4.</title>
        <authorList>
            <person name="Chen F."/>
            <person name="Li Y."/>
            <person name="Wang G."/>
        </authorList>
    </citation>
    <scope>NUCLEOTIDE SEQUENCE [LARGE SCALE GENOMIC DNA]</scope>
    <source>
        <strain evidence="6 7">69B4</strain>
    </source>
</reference>
<evidence type="ECO:0008006" key="8">
    <source>
        <dbReference type="Google" id="ProtNLM"/>
    </source>
</evidence>
<name>A0A0A0BLA4_9CELL</name>
<evidence type="ECO:0000256" key="2">
    <source>
        <dbReference type="ARBA" id="ARBA00006706"/>
    </source>
</evidence>
<sequence length="129" mass="13943">MTTTTAPPVPTALDPHERVDDLLRAVLTGARRQAEGFGPDYPRVWAEIERSARGGKRFRSGLVLATHDALGAPALDDAVMVAAAFELLHTAFLIHDDLIDRDTVRRGRPNLAAIMHGRAAARGADVERA</sequence>
<accession>A0A0A0BLA4</accession>
<evidence type="ECO:0000256" key="4">
    <source>
        <dbReference type="ARBA" id="ARBA00022723"/>
    </source>
</evidence>
<evidence type="ECO:0000313" key="7">
    <source>
        <dbReference type="Proteomes" id="UP000054314"/>
    </source>
</evidence>
<dbReference type="EMBL" id="AXCZ01000318">
    <property type="protein sequence ID" value="KGM08477.1"/>
    <property type="molecule type" value="Genomic_DNA"/>
</dbReference>
<comment type="caution">
    <text evidence="6">The sequence shown here is derived from an EMBL/GenBank/DDBJ whole genome shotgun (WGS) entry which is preliminary data.</text>
</comment>
<dbReference type="RefSeq" id="WP_035062992.1">
    <property type="nucleotide sequence ID" value="NZ_AXCZ01000318.1"/>
</dbReference>
<dbReference type="InterPro" id="IPR000092">
    <property type="entry name" value="Polyprenyl_synt"/>
</dbReference>
<keyword evidence="3" id="KW-0808">Transferase</keyword>
<keyword evidence="7" id="KW-1185">Reference proteome</keyword>
<evidence type="ECO:0000256" key="5">
    <source>
        <dbReference type="ARBA" id="ARBA00022842"/>
    </source>
</evidence>
<organism evidence="6 7">
    <name type="scientific">Cellulomonas bogoriensis 69B4 = DSM 16987</name>
    <dbReference type="NCBI Taxonomy" id="1386082"/>
    <lineage>
        <taxon>Bacteria</taxon>
        <taxon>Bacillati</taxon>
        <taxon>Actinomycetota</taxon>
        <taxon>Actinomycetes</taxon>
        <taxon>Micrococcales</taxon>
        <taxon>Cellulomonadaceae</taxon>
        <taxon>Cellulomonas</taxon>
    </lineage>
</organism>
<dbReference type="PROSITE" id="PS00723">
    <property type="entry name" value="POLYPRENYL_SYNTHASE_1"/>
    <property type="match status" value="1"/>
</dbReference>
<dbReference type="InterPro" id="IPR033749">
    <property type="entry name" value="Polyprenyl_synt_CS"/>
</dbReference>
<dbReference type="InterPro" id="IPR008949">
    <property type="entry name" value="Isoprenoid_synthase_dom_sf"/>
</dbReference>
<dbReference type="PANTHER" id="PTHR12001">
    <property type="entry name" value="GERANYLGERANYL PYROPHOSPHATE SYNTHASE"/>
    <property type="match status" value="1"/>
</dbReference>
<dbReference type="SUPFAM" id="SSF48576">
    <property type="entry name" value="Terpenoid synthases"/>
    <property type="match status" value="1"/>
</dbReference>
<comment type="similarity">
    <text evidence="2">Belongs to the FPP/GGPP synthase family.</text>
</comment>
<dbReference type="Proteomes" id="UP000054314">
    <property type="component" value="Unassembled WGS sequence"/>
</dbReference>
<dbReference type="GO" id="GO:0046872">
    <property type="term" value="F:metal ion binding"/>
    <property type="evidence" value="ECO:0007669"/>
    <property type="project" value="UniProtKB-KW"/>
</dbReference>
<dbReference type="GO" id="GO:0008299">
    <property type="term" value="P:isoprenoid biosynthetic process"/>
    <property type="evidence" value="ECO:0007669"/>
    <property type="project" value="InterPro"/>
</dbReference>